<evidence type="ECO:0000256" key="1">
    <source>
        <dbReference type="ARBA" id="ARBA00022676"/>
    </source>
</evidence>
<organism evidence="3">
    <name type="scientific">Xenopus laevis</name>
    <name type="common">African clawed frog</name>
    <dbReference type="NCBI Taxonomy" id="8355"/>
    <lineage>
        <taxon>Eukaryota</taxon>
        <taxon>Metazoa</taxon>
        <taxon>Chordata</taxon>
        <taxon>Craniata</taxon>
        <taxon>Vertebrata</taxon>
        <taxon>Euteleostomi</taxon>
        <taxon>Amphibia</taxon>
        <taxon>Batrachia</taxon>
        <taxon>Anura</taxon>
        <taxon>Pipoidea</taxon>
        <taxon>Pipidae</taxon>
        <taxon>Xenopodinae</taxon>
        <taxon>Xenopus</taxon>
        <taxon>Xenopus</taxon>
    </lineage>
</organism>
<dbReference type="DNASU" id="444479"/>
<reference evidence="5" key="3">
    <citation type="submission" date="2025-04" db="UniProtKB">
        <authorList>
            <consortium name="RefSeq"/>
        </authorList>
    </citation>
    <scope>IDENTIFICATION</scope>
</reference>
<dbReference type="OrthoDB" id="512920at2759"/>
<dbReference type="Xenbase" id="XB-GENE-5833348">
    <property type="gene designation" value="glt1d1.L"/>
</dbReference>
<reference evidence="3" key="2">
    <citation type="submission" date="2004-06" db="EMBL/GenBank/DDBJ databases">
        <authorList>
            <consortium name="NIH - Xenopus Gene Collection (XGC) project"/>
        </authorList>
    </citation>
    <scope>NUCLEOTIDE SEQUENCE [LARGE SCALE MRNA]</scope>
    <source>
        <tissue evidence="3">Kidney</tissue>
    </source>
</reference>
<evidence type="ECO:0000313" key="3">
    <source>
        <dbReference type="EMBL" id="AAH74128.1"/>
    </source>
</evidence>
<keyword evidence="1" id="KW-0808">Transferase</keyword>
<dbReference type="PANTHER" id="PTHR46660">
    <property type="match status" value="1"/>
</dbReference>
<dbReference type="EMBL" id="BC074128">
    <property type="protein sequence ID" value="AAH74128.1"/>
    <property type="molecule type" value="mRNA"/>
</dbReference>
<dbReference type="AlphaFoldDB" id="Q6GMD9"/>
<dbReference type="Proteomes" id="UP000186698">
    <property type="component" value="Chromosome 1L"/>
</dbReference>
<name>Q6GMD9_XENLA</name>
<evidence type="ECO:0000313" key="5">
    <source>
        <dbReference type="RefSeq" id="NP_001086050.1"/>
    </source>
</evidence>
<dbReference type="KEGG" id="xla:444479"/>
<dbReference type="AGR" id="Xenbase:XB-GENE-5833348"/>
<dbReference type="Bgee" id="444479">
    <property type="expression patterns" value="Expressed in egg cell and 19 other cell types or tissues"/>
</dbReference>
<dbReference type="GO" id="GO:0016757">
    <property type="term" value="F:glycosyltransferase activity"/>
    <property type="evidence" value="ECO:0007669"/>
    <property type="project" value="UniProtKB-KW"/>
</dbReference>
<accession>Q6GMD9</accession>
<dbReference type="InterPro" id="IPR001296">
    <property type="entry name" value="Glyco_trans_1"/>
</dbReference>
<evidence type="ECO:0000259" key="2">
    <source>
        <dbReference type="Pfam" id="PF00534"/>
    </source>
</evidence>
<keyword evidence="1" id="KW-0328">Glycosyltransferase</keyword>
<feature type="domain" description="Glycosyl transferase family 1" evidence="2">
    <location>
        <begin position="141"/>
        <end position="266"/>
    </location>
</feature>
<dbReference type="InterPro" id="IPR052622">
    <property type="entry name" value="Glycosyltransferase_G1"/>
</dbReference>
<dbReference type="Gene3D" id="3.40.50.2000">
    <property type="entry name" value="Glycogen Phosphorylase B"/>
    <property type="match status" value="1"/>
</dbReference>
<gene>
    <name evidence="5 6" type="primary">glt1d1.L</name>
    <name evidence="5" type="synonym">glt1d1</name>
    <name evidence="3" type="synonym">MGC81837</name>
</gene>
<dbReference type="PANTHER" id="PTHR46660:SF2">
    <property type="entry name" value="GLYCOSYLTRANSFERASE 1 DOMAIN-CONTAINING PROTEIN 1"/>
    <property type="match status" value="1"/>
</dbReference>
<evidence type="ECO:0000313" key="6">
    <source>
        <dbReference type="Xenbase" id="XB-GENE-5833348"/>
    </source>
</evidence>
<protein>
    <submittedName>
        <fullName evidence="5">Glycosyltransferase 1 domain containing 1 L homeolog</fullName>
    </submittedName>
    <submittedName>
        <fullName evidence="3">MGC81837 protein</fullName>
    </submittedName>
</protein>
<keyword evidence="4" id="KW-1185">Reference proteome</keyword>
<proteinExistence type="evidence at transcript level"/>
<sequence>MRILFLACLRAHTGNSTTALRIKDHLEAAGHACVLKDAAALESSEIEALMSQEKFDAGLIIQLYKAGRFLLGNRIHFGAIFGGTDINEDVKNEEKCRVMGAVLEEARFVVAFTHEIKELAASKWPHAKHKIHIQPQEWHEKEPNVYLAIIGPTVDPVFTKEVENKLEEIDGVHLIKEIPQSDLQAVIKRSFALVNSSLSEGMSAAILEAMDLEIPVLARDIPGNSAIIKHEDTGLLFSTPQEFVQLSKRLMNEPDLNRRIVSNAKRYVNTNHSWELERETYQTLILNLQVNGNM</sequence>
<evidence type="ECO:0000313" key="4">
    <source>
        <dbReference type="Proteomes" id="UP000186698"/>
    </source>
</evidence>
<dbReference type="Pfam" id="PF00534">
    <property type="entry name" value="Glycos_transf_1"/>
    <property type="match status" value="1"/>
</dbReference>
<dbReference type="GeneID" id="444479"/>
<dbReference type="CTD" id="444479"/>
<dbReference type="SUPFAM" id="SSF53756">
    <property type="entry name" value="UDP-Glycosyltransferase/glycogen phosphorylase"/>
    <property type="match status" value="1"/>
</dbReference>
<reference evidence="5" key="1">
    <citation type="journal article" date="2002" name="Dev. Dyn.">
        <title>Genetic and genomic tools for Xenopus research: The NIH Xenopus initiative.</title>
        <authorList>
            <person name="Klein S.L."/>
            <person name="Strausberg R.L."/>
            <person name="Wagner L."/>
            <person name="Pontius J."/>
            <person name="Clifton S.W."/>
            <person name="Richardson P."/>
        </authorList>
    </citation>
    <scope>NUCLEOTIDE SEQUENCE</scope>
</reference>
<dbReference type="CAZy" id="GT4">
    <property type="family name" value="Glycosyltransferase Family 4"/>
</dbReference>
<dbReference type="RefSeq" id="NP_001086050.1">
    <property type="nucleotide sequence ID" value="NM_001092581.1"/>
</dbReference>
<dbReference type="CDD" id="cd03801">
    <property type="entry name" value="GT4_PimA-like"/>
    <property type="match status" value="1"/>
</dbReference>